<keyword evidence="13 20" id="KW-0460">Magnesium</keyword>
<comment type="cofactor">
    <cofactor evidence="2">
        <name>Mn(2+)</name>
        <dbReference type="ChEBI" id="CHEBI:29035"/>
    </cofactor>
</comment>
<gene>
    <name evidence="20" type="primary">ribBA</name>
    <name evidence="22" type="ORF">H9804_05590</name>
</gene>
<evidence type="ECO:0000313" key="22">
    <source>
        <dbReference type="EMBL" id="HIZ89396.1"/>
    </source>
</evidence>
<reference evidence="22" key="2">
    <citation type="submission" date="2021-04" db="EMBL/GenBank/DDBJ databases">
        <authorList>
            <person name="Gilroy R."/>
        </authorList>
    </citation>
    <scope>NUCLEOTIDE SEQUENCE</scope>
    <source>
        <strain evidence="22">ChiW4-1371</strain>
    </source>
</reference>
<dbReference type="PIRSF" id="PIRSF001259">
    <property type="entry name" value="RibA"/>
    <property type="match status" value="1"/>
</dbReference>
<feature type="binding site" evidence="20">
    <location>
        <position position="360"/>
    </location>
    <ligand>
        <name>GTP</name>
        <dbReference type="ChEBI" id="CHEBI:37565"/>
    </ligand>
</feature>
<comment type="catalytic activity">
    <reaction evidence="19 20">
        <text>GTP + 4 H2O = 2,5-diamino-6-hydroxy-4-(5-phosphoribosylamino)-pyrimidine + formate + 2 phosphate + 3 H(+)</text>
        <dbReference type="Rhea" id="RHEA:23704"/>
        <dbReference type="ChEBI" id="CHEBI:15377"/>
        <dbReference type="ChEBI" id="CHEBI:15378"/>
        <dbReference type="ChEBI" id="CHEBI:15740"/>
        <dbReference type="ChEBI" id="CHEBI:37565"/>
        <dbReference type="ChEBI" id="CHEBI:43474"/>
        <dbReference type="ChEBI" id="CHEBI:58614"/>
        <dbReference type="EC" id="3.5.4.25"/>
    </reaction>
</comment>
<dbReference type="InterPro" id="IPR036144">
    <property type="entry name" value="RibA-like_sf"/>
</dbReference>
<dbReference type="EMBL" id="DXAQ01000086">
    <property type="protein sequence ID" value="HIZ89396.1"/>
    <property type="molecule type" value="Genomic_DNA"/>
</dbReference>
<dbReference type="GO" id="GO:0005829">
    <property type="term" value="C:cytosol"/>
    <property type="evidence" value="ECO:0007669"/>
    <property type="project" value="TreeGrafter"/>
</dbReference>
<dbReference type="AlphaFoldDB" id="A0A9D2GUV0"/>
<feature type="binding site" evidence="20">
    <location>
        <position position="260"/>
    </location>
    <ligand>
        <name>Zn(2+)</name>
        <dbReference type="ChEBI" id="CHEBI:29105"/>
        <note>catalytic</note>
    </ligand>
</feature>
<feature type="binding site" evidence="20">
    <location>
        <position position="355"/>
    </location>
    <ligand>
        <name>GTP</name>
        <dbReference type="ChEBI" id="CHEBI:37565"/>
    </ligand>
</feature>
<feature type="binding site" evidence="20">
    <location>
        <position position="271"/>
    </location>
    <ligand>
        <name>Zn(2+)</name>
        <dbReference type="ChEBI" id="CHEBI:29105"/>
        <note>catalytic</note>
    </ligand>
</feature>
<dbReference type="EC" id="4.1.99.12" evidence="20"/>
<comment type="function">
    <text evidence="18 20">Catalyzes the conversion of GTP to 2,5-diamino-6-ribosylamino-4(3H)-pyrimidinone 5'-phosphate (DARP), formate and pyrophosphate.</text>
</comment>
<comment type="caution">
    <text evidence="22">The sequence shown here is derived from an EMBL/GenBank/DDBJ whole genome shotgun (WGS) entry which is preliminary data.</text>
</comment>
<dbReference type="InterPro" id="IPR032677">
    <property type="entry name" value="GTP_cyclohydro_II"/>
</dbReference>
<dbReference type="HAMAP" id="MF_00179">
    <property type="entry name" value="RibA"/>
    <property type="match status" value="1"/>
</dbReference>
<keyword evidence="16 20" id="KW-0456">Lyase</keyword>
<proteinExistence type="inferred from homology"/>
<comment type="similarity">
    <text evidence="6 20">In the N-terminal section; belongs to the DHBP synthase family.</text>
</comment>
<dbReference type="GO" id="GO:0008686">
    <property type="term" value="F:3,4-dihydroxy-2-butanone-4-phosphate synthase activity"/>
    <property type="evidence" value="ECO:0007669"/>
    <property type="project" value="UniProtKB-UniRule"/>
</dbReference>
<dbReference type="Gene3D" id="3.40.50.10990">
    <property type="entry name" value="GTP cyclohydrolase II"/>
    <property type="match status" value="1"/>
</dbReference>
<evidence type="ECO:0000256" key="10">
    <source>
        <dbReference type="ARBA" id="ARBA00022741"/>
    </source>
</evidence>
<dbReference type="InterPro" id="IPR017945">
    <property type="entry name" value="DHBP_synth_RibB-like_a/b_dom"/>
</dbReference>
<dbReference type="Pfam" id="PF00925">
    <property type="entry name" value="GTP_cyclohydro2"/>
    <property type="match status" value="1"/>
</dbReference>
<dbReference type="GO" id="GO:0000287">
    <property type="term" value="F:magnesium ion binding"/>
    <property type="evidence" value="ECO:0007669"/>
    <property type="project" value="UniProtKB-UniRule"/>
</dbReference>
<evidence type="ECO:0000256" key="19">
    <source>
        <dbReference type="ARBA" id="ARBA00049295"/>
    </source>
</evidence>
<dbReference type="CDD" id="cd00641">
    <property type="entry name" value="GTP_cyclohydro2"/>
    <property type="match status" value="1"/>
</dbReference>
<evidence type="ECO:0000256" key="8">
    <source>
        <dbReference type="ARBA" id="ARBA00022619"/>
    </source>
</evidence>
<feature type="site" description="Essential for DHBP synthase activity" evidence="20">
    <location>
        <position position="129"/>
    </location>
</feature>
<evidence type="ECO:0000256" key="15">
    <source>
        <dbReference type="ARBA" id="ARBA00023211"/>
    </source>
</evidence>
<comment type="function">
    <text evidence="3 20">Catalyzes the conversion of D-ribulose 5-phosphate to formate and 3,4-dihydroxy-2-butanone 4-phosphate.</text>
</comment>
<comment type="pathway">
    <text evidence="4 20">Cofactor biosynthesis; riboflavin biosynthesis; 5-amino-6-(D-ribitylamino)uracil from GTP: step 1/4.</text>
</comment>
<evidence type="ECO:0000256" key="1">
    <source>
        <dbReference type="ARBA" id="ARBA00000141"/>
    </source>
</evidence>
<keyword evidence="11 20" id="KW-0378">Hydrolase</keyword>
<organism evidence="22 23">
    <name type="scientific">Candidatus Mucispirillum faecigallinarum</name>
    <dbReference type="NCBI Taxonomy" id="2838699"/>
    <lineage>
        <taxon>Bacteria</taxon>
        <taxon>Pseudomonadati</taxon>
        <taxon>Deferribacterota</taxon>
        <taxon>Deferribacteres</taxon>
        <taxon>Deferribacterales</taxon>
        <taxon>Mucispirillaceae</taxon>
        <taxon>Mucispirillum</taxon>
    </lineage>
</organism>
<feature type="binding site" evidence="20">
    <location>
        <begin position="255"/>
        <end position="259"/>
    </location>
    <ligand>
        <name>GTP</name>
        <dbReference type="ChEBI" id="CHEBI:37565"/>
    </ligand>
</feature>
<feature type="binding site" evidence="20">
    <location>
        <begin position="30"/>
        <end position="31"/>
    </location>
    <ligand>
        <name>D-ribulose 5-phosphate</name>
        <dbReference type="ChEBI" id="CHEBI:58121"/>
    </ligand>
</feature>
<keyword evidence="17 20" id="KW-0511">Multifunctional enzyme</keyword>
<dbReference type="NCBIfam" id="NF006803">
    <property type="entry name" value="PRK09311.1"/>
    <property type="match status" value="1"/>
</dbReference>
<comment type="pathway">
    <text evidence="5 20">Cofactor biosynthesis; riboflavin biosynthesis; 2-hydroxy-3-oxobutyl phosphate from D-ribulose 5-phosphate: step 1/1.</text>
</comment>
<keyword evidence="15 20" id="KW-0464">Manganese</keyword>
<comment type="caution">
    <text evidence="20">Lacks conserved residue(s) required for the propagation of feature annotation.</text>
</comment>
<feature type="active site" description="Proton acceptor; for GTP cyclohydrolase activity" evidence="20">
    <location>
        <position position="332"/>
    </location>
</feature>
<evidence type="ECO:0000313" key="23">
    <source>
        <dbReference type="Proteomes" id="UP000824176"/>
    </source>
</evidence>
<evidence type="ECO:0000256" key="18">
    <source>
        <dbReference type="ARBA" id="ARBA00043932"/>
    </source>
</evidence>
<reference evidence="22" key="1">
    <citation type="journal article" date="2021" name="PeerJ">
        <title>Extensive microbial diversity within the chicken gut microbiome revealed by metagenomics and culture.</title>
        <authorList>
            <person name="Gilroy R."/>
            <person name="Ravi A."/>
            <person name="Getino M."/>
            <person name="Pursley I."/>
            <person name="Horton D.L."/>
            <person name="Alikhan N.F."/>
            <person name="Baker D."/>
            <person name="Gharbi K."/>
            <person name="Hall N."/>
            <person name="Watson M."/>
            <person name="Adriaenssens E.M."/>
            <person name="Foster-Nyarko E."/>
            <person name="Jarju S."/>
            <person name="Secka A."/>
            <person name="Antonio M."/>
            <person name="Oren A."/>
            <person name="Chaudhuri R.R."/>
            <person name="La Ragione R."/>
            <person name="Hildebrand F."/>
            <person name="Pallen M.J."/>
        </authorList>
    </citation>
    <scope>NUCLEOTIDE SEQUENCE</scope>
    <source>
        <strain evidence="22">ChiW4-1371</strain>
    </source>
</reference>
<dbReference type="Gene3D" id="3.90.870.10">
    <property type="entry name" value="DHBP synthase"/>
    <property type="match status" value="1"/>
</dbReference>
<dbReference type="PANTHER" id="PTHR21327">
    <property type="entry name" value="GTP CYCLOHYDROLASE II-RELATED"/>
    <property type="match status" value="1"/>
</dbReference>
<dbReference type="InterPro" id="IPR000926">
    <property type="entry name" value="RibA"/>
</dbReference>
<dbReference type="SUPFAM" id="SSF142695">
    <property type="entry name" value="RibA-like"/>
    <property type="match status" value="1"/>
</dbReference>
<accession>A0A9D2GUV0</accession>
<dbReference type="GO" id="GO:0003935">
    <property type="term" value="F:GTP cyclohydrolase II activity"/>
    <property type="evidence" value="ECO:0007669"/>
    <property type="project" value="UniProtKB-UniRule"/>
</dbReference>
<feature type="binding site" evidence="20">
    <location>
        <position position="31"/>
    </location>
    <ligand>
        <name>Mg(2+)</name>
        <dbReference type="ChEBI" id="CHEBI:18420"/>
        <label>1</label>
    </ligand>
</feature>
<evidence type="ECO:0000256" key="14">
    <source>
        <dbReference type="ARBA" id="ARBA00023134"/>
    </source>
</evidence>
<dbReference type="HAMAP" id="MF_00180">
    <property type="entry name" value="RibB"/>
    <property type="match status" value="1"/>
</dbReference>
<comment type="similarity">
    <text evidence="7 20">In the C-terminal section; belongs to the GTP cyclohydrolase II family.</text>
</comment>
<feature type="binding site" evidence="20">
    <location>
        <position position="31"/>
    </location>
    <ligand>
        <name>Mg(2+)</name>
        <dbReference type="ChEBI" id="CHEBI:18420"/>
        <label>2</label>
    </ligand>
</feature>
<feature type="binding site" evidence="20">
    <location>
        <position position="167"/>
    </location>
    <ligand>
        <name>D-ribulose 5-phosphate</name>
        <dbReference type="ChEBI" id="CHEBI:58121"/>
    </ligand>
</feature>
<evidence type="ECO:0000256" key="16">
    <source>
        <dbReference type="ARBA" id="ARBA00023239"/>
    </source>
</evidence>
<keyword evidence="12 20" id="KW-0862">Zinc</keyword>
<evidence type="ECO:0000256" key="2">
    <source>
        <dbReference type="ARBA" id="ARBA00001936"/>
    </source>
</evidence>
<feature type="binding site" evidence="20">
    <location>
        <position position="320"/>
    </location>
    <ligand>
        <name>GTP</name>
        <dbReference type="ChEBI" id="CHEBI:37565"/>
    </ligand>
</feature>
<dbReference type="HAMAP" id="MF_01283">
    <property type="entry name" value="RibBA"/>
    <property type="match status" value="1"/>
</dbReference>
<dbReference type="FunFam" id="3.90.870.10:FF:000001">
    <property type="entry name" value="Riboflavin biosynthesis protein RibBA"/>
    <property type="match status" value="1"/>
</dbReference>
<protein>
    <recommendedName>
        <fullName evidence="20">Riboflavin biosynthesis protein RibBA</fullName>
    </recommendedName>
    <domain>
        <recommendedName>
            <fullName evidence="20">3,4-dihydroxy-2-butanone 4-phosphate synthase</fullName>
            <shortName evidence="20">DHBP synthase</shortName>
            <ecNumber evidence="20">4.1.99.12</ecNumber>
        </recommendedName>
    </domain>
    <domain>
        <recommendedName>
            <fullName evidence="20">GTP cyclohydrolase-2</fullName>
            <ecNumber evidence="20">3.5.4.25</ecNumber>
        </recommendedName>
        <alternativeName>
            <fullName evidence="20">GTP cyclohydrolase II</fullName>
        </alternativeName>
    </domain>
</protein>
<evidence type="ECO:0000256" key="20">
    <source>
        <dbReference type="HAMAP-Rule" id="MF_01283"/>
    </source>
</evidence>
<dbReference type="GO" id="GO:0008270">
    <property type="term" value="F:zinc ion binding"/>
    <property type="evidence" value="ECO:0007669"/>
    <property type="project" value="UniProtKB-UniRule"/>
</dbReference>
<dbReference type="Pfam" id="PF00926">
    <property type="entry name" value="DHBP_synthase"/>
    <property type="match status" value="1"/>
</dbReference>
<evidence type="ECO:0000256" key="11">
    <source>
        <dbReference type="ARBA" id="ARBA00022801"/>
    </source>
</evidence>
<dbReference type="FunFam" id="3.40.50.10990:FF:000001">
    <property type="entry name" value="Riboflavin biosynthesis protein RibBA"/>
    <property type="match status" value="1"/>
</dbReference>
<comment type="cofactor">
    <cofactor evidence="20">
        <name>Zn(2+)</name>
        <dbReference type="ChEBI" id="CHEBI:29105"/>
    </cofactor>
    <text evidence="20">Binds 1 zinc ion per subunit.</text>
</comment>
<dbReference type="NCBIfam" id="TIGR00505">
    <property type="entry name" value="ribA"/>
    <property type="match status" value="1"/>
</dbReference>
<name>A0A9D2GUV0_9BACT</name>
<dbReference type="Proteomes" id="UP000824176">
    <property type="component" value="Unassembled WGS sequence"/>
</dbReference>
<feature type="domain" description="GTP cyclohydrolase II" evidence="21">
    <location>
        <begin position="211"/>
        <end position="376"/>
    </location>
</feature>
<feature type="region of interest" description="DHBP synthase" evidence="20">
    <location>
        <begin position="1"/>
        <end position="204"/>
    </location>
</feature>
<evidence type="ECO:0000256" key="7">
    <source>
        <dbReference type="ARBA" id="ARBA00008976"/>
    </source>
</evidence>
<feature type="region of interest" description="GTP cyclohydrolase II" evidence="20">
    <location>
        <begin position="205"/>
        <end position="402"/>
    </location>
</feature>
<feature type="binding site" evidence="20">
    <location>
        <position position="276"/>
    </location>
    <ligand>
        <name>GTP</name>
        <dbReference type="ChEBI" id="CHEBI:37565"/>
    </ligand>
</feature>
<evidence type="ECO:0000256" key="12">
    <source>
        <dbReference type="ARBA" id="ARBA00022833"/>
    </source>
</evidence>
<dbReference type="NCBIfam" id="NF001591">
    <property type="entry name" value="PRK00393.1"/>
    <property type="match status" value="1"/>
</dbReference>
<evidence type="ECO:0000256" key="13">
    <source>
        <dbReference type="ARBA" id="ARBA00022842"/>
    </source>
</evidence>
<dbReference type="EC" id="3.5.4.25" evidence="20"/>
<dbReference type="InterPro" id="IPR000422">
    <property type="entry name" value="DHBP_synthase_RibB"/>
</dbReference>
<evidence type="ECO:0000256" key="5">
    <source>
        <dbReference type="ARBA" id="ARBA00004904"/>
    </source>
</evidence>
<evidence type="ECO:0000256" key="9">
    <source>
        <dbReference type="ARBA" id="ARBA00022723"/>
    </source>
</evidence>
<dbReference type="GO" id="GO:0009231">
    <property type="term" value="P:riboflavin biosynthetic process"/>
    <property type="evidence" value="ECO:0007669"/>
    <property type="project" value="UniProtKB-UniRule"/>
</dbReference>
<dbReference type="SUPFAM" id="SSF55821">
    <property type="entry name" value="YrdC/RibB"/>
    <property type="match status" value="1"/>
</dbReference>
<feature type="binding site" evidence="20">
    <location>
        <position position="273"/>
    </location>
    <ligand>
        <name>Zn(2+)</name>
        <dbReference type="ChEBI" id="CHEBI:29105"/>
        <note>catalytic</note>
    </ligand>
</feature>
<feature type="binding site" evidence="20">
    <location>
        <position position="35"/>
    </location>
    <ligand>
        <name>D-ribulose 5-phosphate</name>
        <dbReference type="ChEBI" id="CHEBI:58121"/>
    </ligand>
</feature>
<evidence type="ECO:0000256" key="4">
    <source>
        <dbReference type="ARBA" id="ARBA00004853"/>
    </source>
</evidence>
<evidence type="ECO:0000256" key="17">
    <source>
        <dbReference type="ARBA" id="ARBA00023268"/>
    </source>
</evidence>
<dbReference type="PANTHER" id="PTHR21327:SF18">
    <property type="entry name" value="3,4-DIHYDROXY-2-BUTANONE 4-PHOSPHATE SYNTHASE"/>
    <property type="match status" value="1"/>
</dbReference>
<sequence>MDMSVRANVLEAVNIIKSGGMIILTDDESRENEGDLVFAADFVTPEKVNFMATYGRGLICVALSGERCDALGLEQMSSNNSCRFGTAFTVSVEAKQGVTTGISAFDRAKTIQVLADPLSKKTDLIRPGHIFPLRAREGGVLVRPGQTEGSVDLARLAGLNQAGVICEIMNDDGTMARMNDLEKFAKIHSLKILTIEDLIEYRKINDNLIEKVSSAILPTEFGTFRIEGYQNKADGKEAVALIKGDIEGGNPPLVRVHSQCLTGDGFASLRCDCGNQLHTAMQMIEHEGRGVILYMFQEGRGIGLLNKIKAYKLQDEGYDTVEANIKLGFLDDERDYSFGAQLLKKLGVGKMRFMSNNPRKFSGLEKYGIEIVERVPIQCGIGGENMKYMQTKKQKLGHILDI</sequence>
<feature type="site" description="Essential for DHBP synthase activity" evidence="20">
    <location>
        <position position="167"/>
    </location>
</feature>
<keyword evidence="10 20" id="KW-0547">Nucleotide-binding</keyword>
<comment type="catalytic activity">
    <reaction evidence="1 20">
        <text>D-ribulose 5-phosphate = (2S)-2-hydroxy-3-oxobutyl phosphate + formate + H(+)</text>
        <dbReference type="Rhea" id="RHEA:18457"/>
        <dbReference type="ChEBI" id="CHEBI:15378"/>
        <dbReference type="ChEBI" id="CHEBI:15740"/>
        <dbReference type="ChEBI" id="CHEBI:58121"/>
        <dbReference type="ChEBI" id="CHEBI:58830"/>
        <dbReference type="EC" id="4.1.99.12"/>
    </reaction>
</comment>
<keyword evidence="9 20" id="KW-0479">Metal-binding</keyword>
<dbReference type="InterPro" id="IPR016299">
    <property type="entry name" value="Riboflavin_synth_RibBA"/>
</dbReference>
<dbReference type="NCBIfam" id="TIGR00506">
    <property type="entry name" value="ribB"/>
    <property type="match status" value="1"/>
</dbReference>
<dbReference type="GO" id="GO:0005525">
    <property type="term" value="F:GTP binding"/>
    <property type="evidence" value="ECO:0007669"/>
    <property type="project" value="UniProtKB-KW"/>
</dbReference>
<evidence type="ECO:0000256" key="6">
    <source>
        <dbReference type="ARBA" id="ARBA00005520"/>
    </source>
</evidence>
<dbReference type="GO" id="GO:0030145">
    <property type="term" value="F:manganese ion binding"/>
    <property type="evidence" value="ECO:0007669"/>
    <property type="project" value="UniProtKB-UniRule"/>
</dbReference>
<keyword evidence="8 20" id="KW-0686">Riboflavin biosynthesis</keyword>
<feature type="active site" description="Nucleophile; for GTP cyclohydrolase activity" evidence="20">
    <location>
        <position position="334"/>
    </location>
</feature>
<comment type="cofactor">
    <cofactor evidence="20">
        <name>Mg(2+)</name>
        <dbReference type="ChEBI" id="CHEBI:18420"/>
    </cofactor>
    <cofactor evidence="20">
        <name>Mn(2+)</name>
        <dbReference type="ChEBI" id="CHEBI:29035"/>
    </cofactor>
    <text evidence="20">Binds 2 divalent metal cations per subunit. Magnesium or manganese.</text>
</comment>
<evidence type="ECO:0000256" key="3">
    <source>
        <dbReference type="ARBA" id="ARBA00002284"/>
    </source>
</evidence>
<evidence type="ECO:0000259" key="21">
    <source>
        <dbReference type="Pfam" id="PF00925"/>
    </source>
</evidence>
<keyword evidence="14 20" id="KW-0342">GTP-binding</keyword>
<feature type="binding site" evidence="20">
    <location>
        <begin position="298"/>
        <end position="300"/>
    </location>
    <ligand>
        <name>GTP</name>
        <dbReference type="ChEBI" id="CHEBI:37565"/>
    </ligand>
</feature>